<name>A0ACD5Y5Q5_AVESA</name>
<sequence length="303" mass="33791">MLNPNGVYSICGNGMEDAYHAVITCTKERALRQAMREVWELPDDQEFSFLGSDWLLHLLSRFDSPMKVRILLLLWRSWHLRNDVIHEKGMASIASSVAFLQAYHTKSNPQPATADTKGKRPMIFSTSPPSRVTVPRESWTAPPVGWVKLNTDGSMPPNCITGGARVVARDARGVVIFSACAPLHNCLDAEEAEARAALWGLKLMSNYAPARLILELDSVNSVTALQARNQDKSRNWAIYQEAKNLLDNVVEGIIRHSKREMNSVVDALAKLAFSLVERIMLDNLPPPVRELVFLDANTCNTNL</sequence>
<protein>
    <submittedName>
        <fullName evidence="1">Uncharacterized protein</fullName>
    </submittedName>
</protein>
<dbReference type="Proteomes" id="UP001732700">
    <property type="component" value="Chromosome 5C"/>
</dbReference>
<reference evidence="1" key="1">
    <citation type="submission" date="2021-05" db="EMBL/GenBank/DDBJ databases">
        <authorList>
            <person name="Scholz U."/>
            <person name="Mascher M."/>
            <person name="Fiebig A."/>
        </authorList>
    </citation>
    <scope>NUCLEOTIDE SEQUENCE [LARGE SCALE GENOMIC DNA]</scope>
</reference>
<proteinExistence type="predicted"/>
<dbReference type="EnsemblPlants" id="AVESA.00010b.r2.5CG0913510.1">
    <property type="protein sequence ID" value="AVESA.00010b.r2.5CG0913510.1.CDS.1"/>
    <property type="gene ID" value="AVESA.00010b.r2.5CG0913510"/>
</dbReference>
<reference evidence="1" key="2">
    <citation type="submission" date="2025-09" db="UniProtKB">
        <authorList>
            <consortium name="EnsemblPlants"/>
        </authorList>
    </citation>
    <scope>IDENTIFICATION</scope>
</reference>
<organism evidence="1 2">
    <name type="scientific">Avena sativa</name>
    <name type="common">Oat</name>
    <dbReference type="NCBI Taxonomy" id="4498"/>
    <lineage>
        <taxon>Eukaryota</taxon>
        <taxon>Viridiplantae</taxon>
        <taxon>Streptophyta</taxon>
        <taxon>Embryophyta</taxon>
        <taxon>Tracheophyta</taxon>
        <taxon>Spermatophyta</taxon>
        <taxon>Magnoliopsida</taxon>
        <taxon>Liliopsida</taxon>
        <taxon>Poales</taxon>
        <taxon>Poaceae</taxon>
        <taxon>BOP clade</taxon>
        <taxon>Pooideae</taxon>
        <taxon>Poodae</taxon>
        <taxon>Poeae</taxon>
        <taxon>Poeae Chloroplast Group 1 (Aveneae type)</taxon>
        <taxon>Aveninae</taxon>
        <taxon>Avena</taxon>
    </lineage>
</organism>
<keyword evidence="2" id="KW-1185">Reference proteome</keyword>
<evidence type="ECO:0000313" key="2">
    <source>
        <dbReference type="Proteomes" id="UP001732700"/>
    </source>
</evidence>
<evidence type="ECO:0000313" key="1">
    <source>
        <dbReference type="EnsemblPlants" id="AVESA.00010b.r2.5CG0913510.1.CDS.1"/>
    </source>
</evidence>
<accession>A0ACD5Y5Q5</accession>